<keyword evidence="2" id="KW-1185">Reference proteome</keyword>
<dbReference type="EMBL" id="AQGU01000029">
    <property type="protein sequence ID" value="MBE0361222.1"/>
    <property type="molecule type" value="Genomic_DNA"/>
</dbReference>
<sequence>MTTTTPKWQGKPFFAEQVSDKLNADNELVKRMSQHFEEFKNKKIYRSMPIIEHFYGKFKLTSESITDENIQETTSKGKDQDSRNDKRMLLDIFTYNNYYDLTLKTQRQIFFSRAYELLAISLLNFDFKLEVENKDYLDKRVHHWNSILKDLFSRTPFYTVPALFPTKAFNIGPEEELTDEEEIKLVSNITIRELSSDIAAWEVKYLSNLEYYKNDSLMPIIYSVFNKSFTQLRLLKDRIQKNASDKYENETLTDLALRFKYIVINAFATFMKPSPVVLQNVAFTSNLNLIRNFGEHRRYSPPLRDNVGYFFNFTESKSSEPFIEINDDLKDDIKPKALLLQAIANHPIFKLLESEEFKNGVFYVLPQKNKIISPIANDISESVLENTKITELNIEPIQLDEFKIFQEKLKRRKKLNISDHRLMFGVDEEDIDAWDEDAKVKNKQLVIARAEFICELLNINFDGRITQVKFFNENLQSI</sequence>
<organism evidence="1 2">
    <name type="scientific">Pseudoalteromonas aliena SW19</name>
    <dbReference type="NCBI Taxonomy" id="1314866"/>
    <lineage>
        <taxon>Bacteria</taxon>
        <taxon>Pseudomonadati</taxon>
        <taxon>Pseudomonadota</taxon>
        <taxon>Gammaproteobacteria</taxon>
        <taxon>Alteromonadales</taxon>
        <taxon>Pseudoalteromonadaceae</taxon>
        <taxon>Pseudoalteromonas</taxon>
    </lineage>
</organism>
<evidence type="ECO:0000313" key="2">
    <source>
        <dbReference type="Proteomes" id="UP000648482"/>
    </source>
</evidence>
<dbReference type="RefSeq" id="WP_193156822.1">
    <property type="nucleotide sequence ID" value="NZ_AQGU01000029.1"/>
</dbReference>
<proteinExistence type="predicted"/>
<comment type="caution">
    <text evidence="1">The sequence shown here is derived from an EMBL/GenBank/DDBJ whole genome shotgun (WGS) entry which is preliminary data.</text>
</comment>
<evidence type="ECO:0000313" key="1">
    <source>
        <dbReference type="EMBL" id="MBE0361222.1"/>
    </source>
</evidence>
<gene>
    <name evidence="1" type="ORF">PALI_b0158</name>
</gene>
<accession>A0ABR9E3P4</accession>
<protein>
    <submittedName>
        <fullName evidence="1">Uncharacterized protein</fullName>
    </submittedName>
</protein>
<reference evidence="1 2" key="1">
    <citation type="submission" date="2015-06" db="EMBL/GenBank/DDBJ databases">
        <title>Genome sequence of Pseudoalteromonas aliena.</title>
        <authorList>
            <person name="Xie B.-B."/>
            <person name="Rong J.-C."/>
            <person name="Qin Q.-L."/>
            <person name="Zhang Y.-Z."/>
        </authorList>
    </citation>
    <scope>NUCLEOTIDE SEQUENCE [LARGE SCALE GENOMIC DNA]</scope>
    <source>
        <strain evidence="1 2">SW19</strain>
    </source>
</reference>
<dbReference type="Proteomes" id="UP000648482">
    <property type="component" value="Unassembled WGS sequence"/>
</dbReference>
<name>A0ABR9E3P4_9GAMM</name>